<evidence type="ECO:0000256" key="7">
    <source>
        <dbReference type="ARBA" id="ARBA00022792"/>
    </source>
</evidence>
<dbReference type="Proteomes" id="UP000095283">
    <property type="component" value="Unplaced"/>
</dbReference>
<dbReference type="PANTHER" id="PTHR13462:SF10">
    <property type="entry name" value="CALCIUM UNIPORTER PROTEIN, MITOCHONDRIAL"/>
    <property type="match status" value="1"/>
</dbReference>
<accession>A0A1I7WEF5</accession>
<evidence type="ECO:0000256" key="2">
    <source>
        <dbReference type="ARBA" id="ARBA00005653"/>
    </source>
</evidence>
<evidence type="ECO:0000256" key="15">
    <source>
        <dbReference type="RuleBase" id="RU367035"/>
    </source>
</evidence>
<comment type="catalytic activity">
    <reaction evidence="14">
        <text>Ca(2+)(in) = Ca(2+)(out)</text>
        <dbReference type="Rhea" id="RHEA:29671"/>
        <dbReference type="ChEBI" id="CHEBI:29108"/>
    </reaction>
</comment>
<dbReference type="InterPro" id="IPR039055">
    <property type="entry name" value="MCU_fam"/>
</dbReference>
<keyword evidence="12 15" id="KW-0472">Membrane</keyword>
<reference evidence="18" key="1">
    <citation type="submission" date="2016-11" db="UniProtKB">
        <authorList>
            <consortium name="WormBaseParasite"/>
        </authorList>
    </citation>
    <scope>IDENTIFICATION</scope>
</reference>
<dbReference type="InterPro" id="IPR006769">
    <property type="entry name" value="MCU_C"/>
</dbReference>
<dbReference type="GO" id="GO:0005262">
    <property type="term" value="F:calcium channel activity"/>
    <property type="evidence" value="ECO:0007669"/>
    <property type="project" value="UniProtKB-UniRule"/>
</dbReference>
<feature type="transmembrane region" description="Helical" evidence="15">
    <location>
        <begin position="26"/>
        <end position="45"/>
    </location>
</feature>
<evidence type="ECO:0000256" key="8">
    <source>
        <dbReference type="ARBA" id="ARBA00022837"/>
    </source>
</evidence>
<dbReference type="PANTHER" id="PTHR13462">
    <property type="entry name" value="CALCIUM UNIPORTER PROTEIN, MITOCHONDRIAL"/>
    <property type="match status" value="1"/>
</dbReference>
<comment type="subcellular location">
    <subcellularLocation>
        <location evidence="1 15">Mitochondrion inner membrane</location>
        <topology evidence="1 15">Multi-pass membrane protein</topology>
    </subcellularLocation>
</comment>
<evidence type="ECO:0000256" key="14">
    <source>
        <dbReference type="ARBA" id="ARBA00036634"/>
    </source>
</evidence>
<dbReference type="GO" id="GO:0051560">
    <property type="term" value="P:mitochondrial calcium ion homeostasis"/>
    <property type="evidence" value="ECO:0007669"/>
    <property type="project" value="UniProtKB-UniRule"/>
</dbReference>
<feature type="transmembrane region" description="Helical" evidence="15">
    <location>
        <begin position="100"/>
        <end position="122"/>
    </location>
</feature>
<evidence type="ECO:0000256" key="5">
    <source>
        <dbReference type="ARBA" id="ARBA00022673"/>
    </source>
</evidence>
<organism evidence="17 18">
    <name type="scientific">Heterorhabditis bacteriophora</name>
    <name type="common">Entomopathogenic nematode worm</name>
    <dbReference type="NCBI Taxonomy" id="37862"/>
    <lineage>
        <taxon>Eukaryota</taxon>
        <taxon>Metazoa</taxon>
        <taxon>Ecdysozoa</taxon>
        <taxon>Nematoda</taxon>
        <taxon>Chromadorea</taxon>
        <taxon>Rhabditida</taxon>
        <taxon>Rhabditina</taxon>
        <taxon>Rhabditomorpha</taxon>
        <taxon>Strongyloidea</taxon>
        <taxon>Heterorhabditidae</taxon>
        <taxon>Heterorhabditis</taxon>
    </lineage>
</organism>
<keyword evidence="17" id="KW-1185">Reference proteome</keyword>
<dbReference type="GO" id="GO:0015292">
    <property type="term" value="F:uniporter activity"/>
    <property type="evidence" value="ECO:0007669"/>
    <property type="project" value="UniProtKB-UniRule"/>
</dbReference>
<comment type="function">
    <text evidence="15">Mitochondrial inner membrane calcium uniporter that mediates calcium uptake into mitochondria. Mitochondrial calcium homeostasis plays key roles in cellular physiology and regulates cell bioenergetics, cytoplasmic calcium signals and activation of cell death pathways.</text>
</comment>
<keyword evidence="3 15" id="KW-0813">Transport</keyword>
<evidence type="ECO:0000256" key="11">
    <source>
        <dbReference type="ARBA" id="ARBA00023128"/>
    </source>
</evidence>
<keyword evidence="4 15" id="KW-0109">Calcium transport</keyword>
<dbReference type="GO" id="GO:1990246">
    <property type="term" value="C:uniplex complex"/>
    <property type="evidence" value="ECO:0007669"/>
    <property type="project" value="TreeGrafter"/>
</dbReference>
<evidence type="ECO:0000256" key="3">
    <source>
        <dbReference type="ARBA" id="ARBA00022448"/>
    </source>
</evidence>
<keyword evidence="11 15" id="KW-0496">Mitochondrion</keyword>
<feature type="domain" description="Calcium uniporter protein C-terminal" evidence="16">
    <location>
        <begin position="195"/>
        <end position="316"/>
    </location>
</feature>
<sequence length="385" mass="44294">MVKDDKAMQKDGVWHLVNDINQPKYIMTRILGIVVILLECLFQYLTTSMKKHNLSDVLLETLIGMTFFHSTFEILKTTLREKQSKSRPSTVQQAPKSFRILCLLSIFIMFNEYIRTITYFPFQLFCSSVPTSSLSPPVTIQFKYGLPLLTVLLPSRQESCQFSLRPLSDTVGSFCRNLQQEDRGLDYVAVNVLLGGVRVALSTSIEHLLQFGGFRLRLNDNYYEVIVPSEQKDVELSSDRLPHLDDLKAKVAALHASLCVDDYKISRERKLILQLERIESELRPMQQIKLQIEKECESFAEKIMWTGFAAMGIQTGENYSWFFFMLYTSVLLTNLLMAFLFTLLHSLLMTLEILDSLKLTVIGMNPIAEHYLKVLHWIQVARANP</sequence>
<dbReference type="AlphaFoldDB" id="A0A1I7WEF5"/>
<evidence type="ECO:0000313" key="17">
    <source>
        <dbReference type="Proteomes" id="UP000095283"/>
    </source>
</evidence>
<evidence type="ECO:0000313" key="18">
    <source>
        <dbReference type="WBParaSite" id="Hba_03289"/>
    </source>
</evidence>
<keyword evidence="7 15" id="KW-0999">Mitochondrion inner membrane</keyword>
<comment type="domain">
    <text evidence="15">The selectivity filter, in which calcium ions are arranged in single file, is composed of two acidic rings separated by one helical turn along the central axis of the channel pore.</text>
</comment>
<evidence type="ECO:0000256" key="1">
    <source>
        <dbReference type="ARBA" id="ARBA00004448"/>
    </source>
</evidence>
<dbReference type="Pfam" id="PF04678">
    <property type="entry name" value="MCU"/>
    <property type="match status" value="1"/>
</dbReference>
<comment type="similarity">
    <text evidence="2 15">Belongs to the MCU (TC 1.A.77) family.</text>
</comment>
<dbReference type="GO" id="GO:0036444">
    <property type="term" value="P:calcium import into the mitochondrion"/>
    <property type="evidence" value="ECO:0007669"/>
    <property type="project" value="TreeGrafter"/>
</dbReference>
<keyword evidence="9 15" id="KW-1133">Transmembrane helix</keyword>
<feature type="transmembrane region" description="Helical" evidence="15">
    <location>
        <begin position="57"/>
        <end position="79"/>
    </location>
</feature>
<keyword evidence="13 15" id="KW-0407">Ion channel</keyword>
<evidence type="ECO:0000256" key="4">
    <source>
        <dbReference type="ARBA" id="ARBA00022568"/>
    </source>
</evidence>
<keyword evidence="10 15" id="KW-0406">Ion transport</keyword>
<keyword evidence="5 15" id="KW-0107">Calcium channel</keyword>
<evidence type="ECO:0000259" key="16">
    <source>
        <dbReference type="Pfam" id="PF04678"/>
    </source>
</evidence>
<name>A0A1I7WEF5_HETBA</name>
<comment type="caution">
    <text evidence="15">Lacks conserved residue(s) required for the propagation of feature annotation.</text>
</comment>
<keyword evidence="6 15" id="KW-0812">Transmembrane</keyword>
<evidence type="ECO:0000256" key="13">
    <source>
        <dbReference type="ARBA" id="ARBA00023303"/>
    </source>
</evidence>
<proteinExistence type="inferred from homology"/>
<protein>
    <recommendedName>
        <fullName evidence="15">Calcium uniporter protein</fullName>
    </recommendedName>
</protein>
<feature type="transmembrane region" description="Helical" evidence="15">
    <location>
        <begin position="321"/>
        <end position="344"/>
    </location>
</feature>
<keyword evidence="8 15" id="KW-0106">Calcium</keyword>
<dbReference type="WBParaSite" id="Hba_03289">
    <property type="protein sequence ID" value="Hba_03289"/>
    <property type="gene ID" value="Hba_03289"/>
</dbReference>
<evidence type="ECO:0000256" key="9">
    <source>
        <dbReference type="ARBA" id="ARBA00022989"/>
    </source>
</evidence>
<evidence type="ECO:0000256" key="12">
    <source>
        <dbReference type="ARBA" id="ARBA00023136"/>
    </source>
</evidence>
<evidence type="ECO:0000256" key="6">
    <source>
        <dbReference type="ARBA" id="ARBA00022692"/>
    </source>
</evidence>
<evidence type="ECO:0000256" key="10">
    <source>
        <dbReference type="ARBA" id="ARBA00023065"/>
    </source>
</evidence>